<dbReference type="InterPro" id="IPR041110">
    <property type="entry name" value="PBECR2"/>
</dbReference>
<dbReference type="InterPro" id="IPR041092">
    <property type="entry name" value="PBECR1"/>
</dbReference>
<dbReference type="Pfam" id="PF18809">
    <property type="entry name" value="PBECR1"/>
    <property type="match status" value="1"/>
</dbReference>
<dbReference type="AlphaFoldDB" id="A0A2N3I809"/>
<evidence type="ECO:0000313" key="4">
    <source>
        <dbReference type="EMBL" id="PKQ66429.1"/>
    </source>
</evidence>
<dbReference type="Proteomes" id="UP000233387">
    <property type="component" value="Unassembled WGS sequence"/>
</dbReference>
<organism evidence="4 5">
    <name type="scientific">Raineya orbicola</name>
    <dbReference type="NCBI Taxonomy" id="2016530"/>
    <lineage>
        <taxon>Bacteria</taxon>
        <taxon>Pseudomonadati</taxon>
        <taxon>Bacteroidota</taxon>
        <taxon>Cytophagia</taxon>
        <taxon>Cytophagales</taxon>
        <taxon>Raineyaceae</taxon>
        <taxon>Raineya</taxon>
    </lineage>
</organism>
<name>A0A2N3I809_9BACT</name>
<evidence type="ECO:0000313" key="5">
    <source>
        <dbReference type="Proteomes" id="UP000233387"/>
    </source>
</evidence>
<reference evidence="4 5" key="1">
    <citation type="submission" date="2017-06" db="EMBL/GenBank/DDBJ databases">
        <title>Raineya orbicola gen. nov., sp. nov. a slightly thermophilic bacterium of the phylum Bacteroidetes and the description of Raineyaceae fam. nov.</title>
        <authorList>
            <person name="Albuquerque L."/>
            <person name="Polonia A.R.M."/>
            <person name="Barroso C."/>
            <person name="Froufe H.J.C."/>
            <person name="Lage O."/>
            <person name="Lobo-Da-Cunha A."/>
            <person name="Egas C."/>
            <person name="Da Costa M.S."/>
        </authorList>
    </citation>
    <scope>NUCLEOTIDE SEQUENCE [LARGE SCALE GENOMIC DNA]</scope>
    <source>
        <strain evidence="4 5">SPSPC-11</strain>
    </source>
</reference>
<dbReference type="SUPFAM" id="SSF110849">
    <property type="entry name" value="ParB/Sulfiredoxin"/>
    <property type="match status" value="1"/>
</dbReference>
<evidence type="ECO:0000259" key="3">
    <source>
        <dbReference type="Pfam" id="PF18810"/>
    </source>
</evidence>
<evidence type="ECO:0008006" key="6">
    <source>
        <dbReference type="Google" id="ProtNLM"/>
    </source>
</evidence>
<comment type="caution">
    <text evidence="4">The sequence shown here is derived from an EMBL/GenBank/DDBJ whole genome shotgun (WGS) entry which is preliminary data.</text>
</comment>
<gene>
    <name evidence="4" type="ORF">Rain11_2380</name>
</gene>
<evidence type="ECO:0000256" key="1">
    <source>
        <dbReference type="SAM" id="Coils"/>
    </source>
</evidence>
<dbReference type="RefSeq" id="WP_101359642.1">
    <property type="nucleotide sequence ID" value="NZ_NKXO01000048.1"/>
</dbReference>
<keyword evidence="5" id="KW-1185">Reference proteome</keyword>
<protein>
    <recommendedName>
        <fullName evidence="6">ParB-like nuclease domain</fullName>
    </recommendedName>
</protein>
<feature type="domain" description="Phage-Barnase-EndoU-ColicinE5/D-RelE-like nuclease" evidence="2">
    <location>
        <begin position="637"/>
        <end position="735"/>
    </location>
</feature>
<dbReference type="OrthoDB" id="982327at2"/>
<dbReference type="InterPro" id="IPR036086">
    <property type="entry name" value="ParB/Sulfiredoxin_sf"/>
</dbReference>
<sequence>MIQASSHIDLGAIIQDEERLLQMLTHLAEPFRLVQFSYENFIKELGNSVETPIGKVEVNYSQFVKIFQKKRQRYFGLIKPTFENPLIIINHTDQNGNIRELFVKTFLEDTERVLYFVSVAKDSLGFFRMVSGHLKSKNSILKKIREGSVTHQIGTIHTANLISGFHLYVEARALTSSKQEAPNYTTLELGFPFKINSKKYAKTMLGEIDILSKKIQAYETLAKYATGRRKEIALQVLKGLYLLQKQQDKKQEQEGTKQGGYDVVRIPITDIFTDTNLFQQRSKEYSERSVNNIISDVQNGKFVWQNFDPITLWIKPENGKYYVLSGHSRLEAFKRLSAMGYAQFNTIPAKIFEGTLAEAQKIAKKSNTLSTKESYLERAKYYQDLRSEGVPEKEIIAEARQNEDKNASFILNLSHLNFNGELIQDLQMLTANADDSDNTETLKRIASWIGYIRSRLPLLDNHENELYKYLVKDNRYTKYNQSSLFAEVEKRWKQREMFNTPITEPLNMENFVSKTQVELTYDENLRQARKALKEAEEERENKKKELLQSFREQYNRKPTDEDIKRILEILLPYDVAIKRAEQEVLRLENQRDFIKQEAKKQMSLFGLFGSEYTQFKGKPKEAIKFLMKVKEGEAVDALYRDDIGYVSIVWGENNEKNEGYGLKHIIEKHGADIEALGFAIEDFIPIVFAFGTFNSDKSIDGKIVLDSESFRIIIQTNFFGVKKKWLLSAFDLKKKMSLGSLETVLGKTFTNEPLPQSTSDKE</sequence>
<dbReference type="EMBL" id="NKXO01000048">
    <property type="protein sequence ID" value="PKQ66429.1"/>
    <property type="molecule type" value="Genomic_DNA"/>
</dbReference>
<accession>A0A2N3I809</accession>
<keyword evidence="1" id="KW-0175">Coiled coil</keyword>
<evidence type="ECO:0000259" key="2">
    <source>
        <dbReference type="Pfam" id="PF18809"/>
    </source>
</evidence>
<dbReference type="Pfam" id="PF18810">
    <property type="entry name" value="PBECR2"/>
    <property type="match status" value="1"/>
</dbReference>
<feature type="coiled-coil region" evidence="1">
    <location>
        <begin position="518"/>
        <end position="553"/>
    </location>
</feature>
<proteinExistence type="predicted"/>
<feature type="domain" description="Phage-Barnase-EndoU-ColicinE5/D-RelE like nuclease 2" evidence="3">
    <location>
        <begin position="46"/>
        <end position="149"/>
    </location>
</feature>
<dbReference type="Gene3D" id="3.90.1530.10">
    <property type="entry name" value="Conserved hypothetical protein from pyrococcus furiosus pfu- 392566-001, ParB domain"/>
    <property type="match status" value="1"/>
</dbReference>